<dbReference type="EMBL" id="AODF01000009">
    <property type="protein sequence ID" value="EUJ32845.1"/>
    <property type="molecule type" value="Genomic_DNA"/>
</dbReference>
<dbReference type="Pfam" id="PF00290">
    <property type="entry name" value="Trp_syntA"/>
    <property type="match status" value="1"/>
</dbReference>
<reference evidence="9 10" key="1">
    <citation type="journal article" date="2014" name="Int. J. Syst. Evol. Microbiol.">
        <title>Listeria floridensis sp. nov., Listeria aquatica sp. nov., Listeria cornellensis sp. nov., Listeria riparia sp. nov. and Listeria grandensis sp. nov., from agricultural and natural environments.</title>
        <authorList>
            <person name="den Bakker H.C."/>
            <person name="Warchocki S."/>
            <person name="Wright E.M."/>
            <person name="Allred A.F."/>
            <person name="Ahlstrom C."/>
            <person name="Manuel C.S."/>
            <person name="Stasiewicz M.J."/>
            <person name="Burrell A."/>
            <person name="Roof S."/>
            <person name="Strawn L."/>
            <person name="Fortes E.D."/>
            <person name="Nightingale K.K."/>
            <person name="Kephart D."/>
            <person name="Wiedmann M."/>
        </authorList>
    </citation>
    <scope>NUCLEOTIDE SEQUENCE [LARGE SCALE GENOMIC DNA]</scope>
    <source>
        <strain evidence="9 10">FSL S10-1187</strain>
    </source>
</reference>
<evidence type="ECO:0000256" key="5">
    <source>
        <dbReference type="ARBA" id="ARBA00022822"/>
    </source>
</evidence>
<keyword evidence="6" id="KW-0057">Aromatic amino acid biosynthesis</keyword>
<keyword evidence="5" id="KW-0822">Tryptophan biosynthesis</keyword>
<keyword evidence="7 9" id="KW-0456">Lyase</keyword>
<evidence type="ECO:0000256" key="7">
    <source>
        <dbReference type="ARBA" id="ARBA00023239"/>
    </source>
</evidence>
<dbReference type="Proteomes" id="UP000019249">
    <property type="component" value="Unassembled WGS sequence"/>
</dbReference>
<proteinExistence type="predicted"/>
<dbReference type="Gene3D" id="3.20.20.70">
    <property type="entry name" value="Aldolase class I"/>
    <property type="match status" value="1"/>
</dbReference>
<evidence type="ECO:0000313" key="10">
    <source>
        <dbReference type="Proteomes" id="UP000019249"/>
    </source>
</evidence>
<dbReference type="EC" id="4.2.1.20" evidence="3"/>
<name>A0ABP3B176_9LIST</name>
<comment type="subunit">
    <text evidence="2">Tetramer of two alpha and two beta chains.</text>
</comment>
<dbReference type="InterPro" id="IPR011060">
    <property type="entry name" value="RibuloseP-bd_barrel"/>
</dbReference>
<comment type="catalytic activity">
    <reaction evidence="8">
        <text>(1S,2R)-1-C-(indol-3-yl)glycerol 3-phosphate + L-serine = D-glyceraldehyde 3-phosphate + L-tryptophan + H2O</text>
        <dbReference type="Rhea" id="RHEA:10532"/>
        <dbReference type="ChEBI" id="CHEBI:15377"/>
        <dbReference type="ChEBI" id="CHEBI:33384"/>
        <dbReference type="ChEBI" id="CHEBI:57912"/>
        <dbReference type="ChEBI" id="CHEBI:58866"/>
        <dbReference type="ChEBI" id="CHEBI:59776"/>
        <dbReference type="EC" id="4.2.1.20"/>
    </reaction>
</comment>
<comment type="caution">
    <text evidence="9">The sequence shown here is derived from an EMBL/GenBank/DDBJ whole genome shotgun (WGS) entry which is preliminary data.</text>
</comment>
<dbReference type="InterPro" id="IPR013785">
    <property type="entry name" value="Aldolase_TIM"/>
</dbReference>
<protein>
    <recommendedName>
        <fullName evidence="3">tryptophan synthase</fullName>
        <ecNumber evidence="3">4.2.1.20</ecNumber>
    </recommendedName>
</protein>
<dbReference type="CDD" id="cd04724">
    <property type="entry name" value="Tryptophan_synthase_alpha"/>
    <property type="match status" value="1"/>
</dbReference>
<evidence type="ECO:0000256" key="2">
    <source>
        <dbReference type="ARBA" id="ARBA00011270"/>
    </source>
</evidence>
<dbReference type="PROSITE" id="PS00167">
    <property type="entry name" value="TRP_SYNTHASE_ALPHA"/>
    <property type="match status" value="1"/>
</dbReference>
<evidence type="ECO:0000256" key="6">
    <source>
        <dbReference type="ARBA" id="ARBA00023141"/>
    </source>
</evidence>
<dbReference type="InterPro" id="IPR002028">
    <property type="entry name" value="Trp_synthase_suA"/>
</dbReference>
<organism evidence="9 10">
    <name type="scientific">Listeria floridensis FSL S10-1187</name>
    <dbReference type="NCBI Taxonomy" id="1265817"/>
    <lineage>
        <taxon>Bacteria</taxon>
        <taxon>Bacillati</taxon>
        <taxon>Bacillota</taxon>
        <taxon>Bacilli</taxon>
        <taxon>Bacillales</taxon>
        <taxon>Listeriaceae</taxon>
        <taxon>Listeria</taxon>
    </lineage>
</organism>
<dbReference type="InterPro" id="IPR018204">
    <property type="entry name" value="Trp_synthase_alpha_AS"/>
</dbReference>
<accession>A0ABP3B176</accession>
<dbReference type="GO" id="GO:0004834">
    <property type="term" value="F:tryptophan synthase activity"/>
    <property type="evidence" value="ECO:0007669"/>
    <property type="project" value="UniProtKB-EC"/>
</dbReference>
<evidence type="ECO:0000313" key="9">
    <source>
        <dbReference type="EMBL" id="EUJ32845.1"/>
    </source>
</evidence>
<gene>
    <name evidence="9" type="primary">trpA</name>
    <name evidence="9" type="ORF">MFLO_06139</name>
</gene>
<evidence type="ECO:0000256" key="8">
    <source>
        <dbReference type="ARBA" id="ARBA00049047"/>
    </source>
</evidence>
<evidence type="ECO:0000256" key="3">
    <source>
        <dbReference type="ARBA" id="ARBA00012043"/>
    </source>
</evidence>
<dbReference type="PANTHER" id="PTHR43406:SF1">
    <property type="entry name" value="TRYPTOPHAN SYNTHASE ALPHA CHAIN, CHLOROPLASTIC"/>
    <property type="match status" value="1"/>
</dbReference>
<dbReference type="PANTHER" id="PTHR43406">
    <property type="entry name" value="TRYPTOPHAN SYNTHASE, ALPHA CHAIN"/>
    <property type="match status" value="1"/>
</dbReference>
<comment type="pathway">
    <text evidence="1">Amino-acid biosynthesis; L-tryptophan biosynthesis; L-tryptophan from chorismate: step 5/5.</text>
</comment>
<keyword evidence="10" id="KW-1185">Reference proteome</keyword>
<evidence type="ECO:0000256" key="1">
    <source>
        <dbReference type="ARBA" id="ARBA00004733"/>
    </source>
</evidence>
<dbReference type="SUPFAM" id="SSF51366">
    <property type="entry name" value="Ribulose-phoshate binding barrel"/>
    <property type="match status" value="1"/>
</dbReference>
<keyword evidence="4" id="KW-0028">Amino-acid biosynthesis</keyword>
<sequence>MLIVPYIMAGDGGLSTLPDTIHFLEEQGVSAIEIGVPFSDPVADGPVIQEAGLRALNVGTTLRAIIEKLTTVETKVPLILMTYFNPVYQIGIEAFFYKPRKNWHQRTDHP</sequence>
<evidence type="ECO:0000256" key="4">
    <source>
        <dbReference type="ARBA" id="ARBA00022605"/>
    </source>
</evidence>